<dbReference type="Proteomes" id="UP001341840">
    <property type="component" value="Unassembled WGS sequence"/>
</dbReference>
<reference evidence="2 3" key="1">
    <citation type="journal article" date="2023" name="Plants (Basel)">
        <title>Bridging the Gap: Combining Genomics and Transcriptomics Approaches to Understand Stylosanthes scabra, an Orphan Legume from the Brazilian Caatinga.</title>
        <authorList>
            <person name="Ferreira-Neto J.R.C."/>
            <person name="da Silva M.D."/>
            <person name="Binneck E."/>
            <person name="de Melo N.F."/>
            <person name="da Silva R.H."/>
            <person name="de Melo A.L.T.M."/>
            <person name="Pandolfi V."/>
            <person name="Bustamante F.O."/>
            <person name="Brasileiro-Vidal A.C."/>
            <person name="Benko-Iseppon A.M."/>
        </authorList>
    </citation>
    <scope>NUCLEOTIDE SEQUENCE [LARGE SCALE GENOMIC DNA]</scope>
    <source>
        <tissue evidence="2">Leaves</tissue>
    </source>
</reference>
<dbReference type="Gene3D" id="1.25.40.10">
    <property type="entry name" value="Tetratricopeptide repeat domain"/>
    <property type="match status" value="1"/>
</dbReference>
<dbReference type="EMBL" id="JASCZI010151036">
    <property type="protein sequence ID" value="MED6167216.1"/>
    <property type="molecule type" value="Genomic_DNA"/>
</dbReference>
<dbReference type="PANTHER" id="PTHR47926:SF445">
    <property type="entry name" value="DYW DOMAIN-CONTAINING PROTEIN"/>
    <property type="match status" value="1"/>
</dbReference>
<evidence type="ECO:0000256" key="1">
    <source>
        <dbReference type="ARBA" id="ARBA00022737"/>
    </source>
</evidence>
<dbReference type="Pfam" id="PF20431">
    <property type="entry name" value="E_motif"/>
    <property type="match status" value="1"/>
</dbReference>
<dbReference type="Pfam" id="PF20430">
    <property type="entry name" value="Eplus_motif"/>
    <property type="match status" value="1"/>
</dbReference>
<dbReference type="InterPro" id="IPR046849">
    <property type="entry name" value="E2_motif"/>
</dbReference>
<dbReference type="InterPro" id="IPR002885">
    <property type="entry name" value="PPR_rpt"/>
</dbReference>
<keyword evidence="1" id="KW-0677">Repeat</keyword>
<evidence type="ECO:0000313" key="3">
    <source>
        <dbReference type="Proteomes" id="UP001341840"/>
    </source>
</evidence>
<dbReference type="InterPro" id="IPR011990">
    <property type="entry name" value="TPR-like_helical_dom_sf"/>
</dbReference>
<name>A0ABU6V4E8_9FABA</name>
<dbReference type="InterPro" id="IPR046848">
    <property type="entry name" value="E_motif"/>
</dbReference>
<sequence>MVDHGINFFYRMRQDFVVPPGAEHYACMVDLLGCAGRLDEAMELINCMPMEPSAVVELEFGNDDSYTLLSNIYANARRWKDVARIRYLMKNTSVKKRPGCSWIQGRKGAATFFVGDRSHPQSQQIYETLA</sequence>
<comment type="caution">
    <text evidence="2">The sequence shown here is derived from an EMBL/GenBank/DDBJ whole genome shotgun (WGS) entry which is preliminary data.</text>
</comment>
<keyword evidence="3" id="KW-1185">Reference proteome</keyword>
<gene>
    <name evidence="2" type="ORF">PIB30_000467</name>
</gene>
<dbReference type="Pfam" id="PF01535">
    <property type="entry name" value="PPR"/>
    <property type="match status" value="1"/>
</dbReference>
<protein>
    <recommendedName>
        <fullName evidence="4">Pentatricopeptide repeat-containing protein</fullName>
    </recommendedName>
</protein>
<evidence type="ECO:0008006" key="4">
    <source>
        <dbReference type="Google" id="ProtNLM"/>
    </source>
</evidence>
<accession>A0ABU6V4E8</accession>
<dbReference type="PANTHER" id="PTHR47926">
    <property type="entry name" value="PENTATRICOPEPTIDE REPEAT-CONTAINING PROTEIN"/>
    <property type="match status" value="1"/>
</dbReference>
<dbReference type="InterPro" id="IPR046960">
    <property type="entry name" value="PPR_At4g14850-like_plant"/>
</dbReference>
<organism evidence="2 3">
    <name type="scientific">Stylosanthes scabra</name>
    <dbReference type="NCBI Taxonomy" id="79078"/>
    <lineage>
        <taxon>Eukaryota</taxon>
        <taxon>Viridiplantae</taxon>
        <taxon>Streptophyta</taxon>
        <taxon>Embryophyta</taxon>
        <taxon>Tracheophyta</taxon>
        <taxon>Spermatophyta</taxon>
        <taxon>Magnoliopsida</taxon>
        <taxon>eudicotyledons</taxon>
        <taxon>Gunneridae</taxon>
        <taxon>Pentapetalae</taxon>
        <taxon>rosids</taxon>
        <taxon>fabids</taxon>
        <taxon>Fabales</taxon>
        <taxon>Fabaceae</taxon>
        <taxon>Papilionoideae</taxon>
        <taxon>50 kb inversion clade</taxon>
        <taxon>dalbergioids sensu lato</taxon>
        <taxon>Dalbergieae</taxon>
        <taxon>Pterocarpus clade</taxon>
        <taxon>Stylosanthes</taxon>
    </lineage>
</organism>
<proteinExistence type="predicted"/>
<evidence type="ECO:0000313" key="2">
    <source>
        <dbReference type="EMBL" id="MED6167216.1"/>
    </source>
</evidence>